<gene>
    <name evidence="1" type="ORF">LAX5112_02415</name>
</gene>
<dbReference type="EMBL" id="CXWD01000008">
    <property type="protein sequence ID" value="CTQ70218.1"/>
    <property type="molecule type" value="Genomic_DNA"/>
</dbReference>
<evidence type="ECO:0008006" key="3">
    <source>
        <dbReference type="Google" id="ProtNLM"/>
    </source>
</evidence>
<keyword evidence="2" id="KW-1185">Reference proteome</keyword>
<sequence>MQCHRGPVGRVLGVFRKGAAMKSSHRAVAHILIAALIPLLALVGGGLAQAQERSALPDYVIEKFGTPPAIPDGPLSDDLKRAVKMALVDPVTHAGWGQGQSLALAEVAASKDPRLVWIISDLMRFATGPQLNQALSEAASELLGKEIPLRNSWGVVTDHLMAWDIPAPPDYLASKREIFTTIVPGWDRIFVEGEIDWRLVSWGGVLIDDRPYDQTDNQCNCIPAADNPEVSSAEDATWLKDSDIVFGIGVNGDYRAYPRRIMEVREMVNDTLGGRALGIPYCTLCGAAQAYLTDELPEGIERPVLRTSGLLIRSNKVMYDVNTYSVFDTFLGTAVTGSLAEKNLKLKQVSVVTTDWGTWKRAHPETTVLVEALALGRDFDFRNGRDANGPIFPIGDVDPRLPVHEDIIGVVTSSGQPVAFQRSKAFAALKQGTEIRVQNVRLELDAGGIRAVGEDGADLGSHEAFWFAWSQFYPDTELWDG</sequence>
<proteinExistence type="predicted"/>
<organism evidence="1 2">
    <name type="scientific">Roseibium alexandrii</name>
    <dbReference type="NCBI Taxonomy" id="388408"/>
    <lineage>
        <taxon>Bacteria</taxon>
        <taxon>Pseudomonadati</taxon>
        <taxon>Pseudomonadota</taxon>
        <taxon>Alphaproteobacteria</taxon>
        <taxon>Hyphomicrobiales</taxon>
        <taxon>Stappiaceae</taxon>
        <taxon>Roseibium</taxon>
    </lineage>
</organism>
<dbReference type="Proteomes" id="UP000053235">
    <property type="component" value="Unassembled WGS sequence"/>
</dbReference>
<accession>A0A0M7A565</accession>
<dbReference type="InterPro" id="IPR021516">
    <property type="entry name" value="DUF3179"/>
</dbReference>
<name>A0A0M7A565_9HYPH</name>
<dbReference type="Pfam" id="PF11376">
    <property type="entry name" value="DUF3179"/>
    <property type="match status" value="1"/>
</dbReference>
<evidence type="ECO:0000313" key="1">
    <source>
        <dbReference type="EMBL" id="CTQ70218.1"/>
    </source>
</evidence>
<dbReference type="AlphaFoldDB" id="A0A0M7A565"/>
<reference evidence="2" key="1">
    <citation type="submission" date="2015-07" db="EMBL/GenBank/DDBJ databases">
        <authorList>
            <person name="Rodrigo-Torres Lidia"/>
            <person name="Arahal R.David."/>
        </authorList>
    </citation>
    <scope>NUCLEOTIDE SEQUENCE [LARGE SCALE GENOMIC DNA]</scope>
    <source>
        <strain evidence="2">CECT 5112</strain>
    </source>
</reference>
<dbReference type="STRING" id="388408.LAX5112_02415"/>
<evidence type="ECO:0000313" key="2">
    <source>
        <dbReference type="Proteomes" id="UP000053235"/>
    </source>
</evidence>
<protein>
    <recommendedName>
        <fullName evidence="3">DUF3179 domain-containing protein</fullName>
    </recommendedName>
</protein>